<evidence type="ECO:0008006" key="3">
    <source>
        <dbReference type="Google" id="ProtNLM"/>
    </source>
</evidence>
<comment type="caution">
    <text evidence="1">The sequence shown here is derived from an EMBL/GenBank/DDBJ whole genome shotgun (WGS) entry which is preliminary data.</text>
</comment>
<evidence type="ECO:0000313" key="2">
    <source>
        <dbReference type="Proteomes" id="UP000807469"/>
    </source>
</evidence>
<dbReference type="EMBL" id="MU155233">
    <property type="protein sequence ID" value="KAF9478505.1"/>
    <property type="molecule type" value="Genomic_DNA"/>
</dbReference>
<reference evidence="1" key="1">
    <citation type="submission" date="2020-11" db="EMBL/GenBank/DDBJ databases">
        <authorList>
            <consortium name="DOE Joint Genome Institute"/>
            <person name="Ahrendt S."/>
            <person name="Riley R."/>
            <person name="Andreopoulos W."/>
            <person name="Labutti K."/>
            <person name="Pangilinan J."/>
            <person name="Ruiz-Duenas F.J."/>
            <person name="Barrasa J.M."/>
            <person name="Sanchez-Garcia M."/>
            <person name="Camarero S."/>
            <person name="Miyauchi S."/>
            <person name="Serrano A."/>
            <person name="Linde D."/>
            <person name="Babiker R."/>
            <person name="Drula E."/>
            <person name="Ayuso-Fernandez I."/>
            <person name="Pacheco R."/>
            <person name="Padilla G."/>
            <person name="Ferreira P."/>
            <person name="Barriuso J."/>
            <person name="Kellner H."/>
            <person name="Castanera R."/>
            <person name="Alfaro M."/>
            <person name="Ramirez L."/>
            <person name="Pisabarro A.G."/>
            <person name="Kuo A."/>
            <person name="Tritt A."/>
            <person name="Lipzen A."/>
            <person name="He G."/>
            <person name="Yan M."/>
            <person name="Ng V."/>
            <person name="Cullen D."/>
            <person name="Martin F."/>
            <person name="Rosso M.-N."/>
            <person name="Henrissat B."/>
            <person name="Hibbett D."/>
            <person name="Martinez A.T."/>
            <person name="Grigoriev I.V."/>
        </authorList>
    </citation>
    <scope>NUCLEOTIDE SEQUENCE</scope>
    <source>
        <strain evidence="1">CIRM-BRFM 674</strain>
    </source>
</reference>
<accession>A0A9P5Z2E1</accession>
<proteinExistence type="predicted"/>
<dbReference type="Proteomes" id="UP000807469">
    <property type="component" value="Unassembled WGS sequence"/>
</dbReference>
<dbReference type="OrthoDB" id="2745898at2759"/>
<protein>
    <recommendedName>
        <fullName evidence="3">F-box domain-containing protein</fullName>
    </recommendedName>
</protein>
<gene>
    <name evidence="1" type="ORF">BDN70DRAFT_879944</name>
</gene>
<name>A0A9P5Z2E1_9AGAR</name>
<sequence length="422" mass="48646">MCAQIERRGTTPSAFEPAFDFPLDIWSYISDTLAADEDYDTLNACALTCKTFYDLCIRHIFTNVAICDYPPDSDDQLASVMRFKELLKSNSTVTKYVKKFSLFFKSTALEFLEIGPILEGLPNVNDFLLSFDNPKISWATIPDTVKQPIQHFILSSRIIIFRLQFVRLFPVSLIASLTHLKFLEFMSGVSLSADDVGANSDKRRITRPHSLKMGFNCWRGTKLLLRREDPPLHFRIPSKVILCHIQTSKEERYLQRLLRRLSNLKSLEVQVLPRRIHKPIRHFQFAKHLHPSAMKTLSTLKLSFAIQTEAEDPYGGACEELRVLASEKCPLKRIYFTVKLYRNDVCSTDIGVWGKINDVVTQSNFPHLHDVFFEVINYTRTTMDDDLFDRLCDVADDAFTLFDITRTFTIRTELMHEGEGPH</sequence>
<dbReference type="AlphaFoldDB" id="A0A9P5Z2E1"/>
<evidence type="ECO:0000313" key="1">
    <source>
        <dbReference type="EMBL" id="KAF9478505.1"/>
    </source>
</evidence>
<keyword evidence="2" id="KW-1185">Reference proteome</keyword>
<organism evidence="1 2">
    <name type="scientific">Pholiota conissans</name>
    <dbReference type="NCBI Taxonomy" id="109636"/>
    <lineage>
        <taxon>Eukaryota</taxon>
        <taxon>Fungi</taxon>
        <taxon>Dikarya</taxon>
        <taxon>Basidiomycota</taxon>
        <taxon>Agaricomycotina</taxon>
        <taxon>Agaricomycetes</taxon>
        <taxon>Agaricomycetidae</taxon>
        <taxon>Agaricales</taxon>
        <taxon>Agaricineae</taxon>
        <taxon>Strophariaceae</taxon>
        <taxon>Pholiota</taxon>
    </lineage>
</organism>